<dbReference type="InterPro" id="IPR004556">
    <property type="entry name" value="HemK-like"/>
</dbReference>
<dbReference type="NCBIfam" id="TIGR00536">
    <property type="entry name" value="hemK_fam"/>
    <property type="match status" value="1"/>
</dbReference>
<evidence type="ECO:0000256" key="3">
    <source>
        <dbReference type="ARBA" id="ARBA00022691"/>
    </source>
</evidence>
<proteinExistence type="inferred from homology"/>
<keyword evidence="2 5" id="KW-0808">Transferase</keyword>
<keyword evidence="3 5" id="KW-0949">S-adenosyl-L-methionine</keyword>
<evidence type="ECO:0000313" key="8">
    <source>
        <dbReference type="EMBL" id="PTM56772.1"/>
    </source>
</evidence>
<comment type="similarity">
    <text evidence="5">Belongs to the protein N5-glutamine methyltransferase family. PrmC subfamily.</text>
</comment>
<evidence type="ECO:0000256" key="4">
    <source>
        <dbReference type="ARBA" id="ARBA00048391"/>
    </source>
</evidence>
<dbReference type="EMBL" id="PZZP01000002">
    <property type="protein sequence ID" value="PTM56772.1"/>
    <property type="molecule type" value="Genomic_DNA"/>
</dbReference>
<dbReference type="GO" id="GO:0102559">
    <property type="term" value="F:peptide chain release factor N(5)-glutamine methyltransferase activity"/>
    <property type="evidence" value="ECO:0007669"/>
    <property type="project" value="UniProtKB-EC"/>
</dbReference>
<name>A0A2T4Z4G2_9BACL</name>
<evidence type="ECO:0000259" key="7">
    <source>
        <dbReference type="Pfam" id="PF17827"/>
    </source>
</evidence>
<dbReference type="InterPro" id="IPR002052">
    <property type="entry name" value="DNA_methylase_N6_adenine_CS"/>
</dbReference>
<dbReference type="AlphaFoldDB" id="A0A2T4Z4G2"/>
<comment type="caution">
    <text evidence="8">The sequence shown here is derived from an EMBL/GenBank/DDBJ whole genome shotgun (WGS) entry which is preliminary data.</text>
</comment>
<dbReference type="PROSITE" id="PS00092">
    <property type="entry name" value="N6_MTASE"/>
    <property type="match status" value="1"/>
</dbReference>
<evidence type="ECO:0000256" key="2">
    <source>
        <dbReference type="ARBA" id="ARBA00022679"/>
    </source>
</evidence>
<dbReference type="InterPro" id="IPR040758">
    <property type="entry name" value="PrmC_N"/>
</dbReference>
<accession>A0A2T4Z4G2</accession>
<feature type="binding site" evidence="5">
    <location>
        <position position="197"/>
    </location>
    <ligand>
        <name>S-adenosyl-L-methionine</name>
        <dbReference type="ChEBI" id="CHEBI:59789"/>
    </ligand>
</feature>
<dbReference type="CDD" id="cd02440">
    <property type="entry name" value="AdoMet_MTases"/>
    <property type="match status" value="1"/>
</dbReference>
<feature type="domain" description="Methyltransferase small" evidence="6">
    <location>
        <begin position="123"/>
        <end position="200"/>
    </location>
</feature>
<dbReference type="GO" id="GO:0032259">
    <property type="term" value="P:methylation"/>
    <property type="evidence" value="ECO:0007669"/>
    <property type="project" value="UniProtKB-KW"/>
</dbReference>
<dbReference type="InterPro" id="IPR019874">
    <property type="entry name" value="RF_methyltr_PrmC"/>
</dbReference>
<comment type="catalytic activity">
    <reaction evidence="4 5">
        <text>L-glutaminyl-[peptide chain release factor] + S-adenosyl-L-methionine = N(5)-methyl-L-glutaminyl-[peptide chain release factor] + S-adenosyl-L-homocysteine + H(+)</text>
        <dbReference type="Rhea" id="RHEA:42896"/>
        <dbReference type="Rhea" id="RHEA-COMP:10271"/>
        <dbReference type="Rhea" id="RHEA-COMP:10272"/>
        <dbReference type="ChEBI" id="CHEBI:15378"/>
        <dbReference type="ChEBI" id="CHEBI:30011"/>
        <dbReference type="ChEBI" id="CHEBI:57856"/>
        <dbReference type="ChEBI" id="CHEBI:59789"/>
        <dbReference type="ChEBI" id="CHEBI:61891"/>
        <dbReference type="EC" id="2.1.1.297"/>
    </reaction>
</comment>
<feature type="binding site" evidence="5">
    <location>
        <position position="180"/>
    </location>
    <ligand>
        <name>S-adenosyl-L-methionine</name>
        <dbReference type="ChEBI" id="CHEBI:59789"/>
    </ligand>
</feature>
<sequence>MNEEQPTLNQLFRQFSRRLERAGVESPLFAAEFILRSVLKWDRTRFFTNIHSSMPDSLRAQAEEWLHAHCDGVPLQYLSGEQEFFGRRYRVNSSVLIPRPETEGLVEAVLTAADAFWGDRPLQVADLGCGSGAVAVTLAAERPHWQVIAVDLSPHALALARRNAEIHGVAERIQFRRGDWLQPLLQTESQIDILVSNPPYIPTDEIKGLEKGVKEYEPRLALDGGMDGLNPYRSIAKGMEQVLTSRALVAFEVGMGQGEDVVAIVKRLWRADIDTRILLDLAGKDRIVLASNQRLPESLRKKG</sequence>
<dbReference type="PANTHER" id="PTHR18895">
    <property type="entry name" value="HEMK METHYLTRANSFERASE"/>
    <property type="match status" value="1"/>
</dbReference>
<dbReference type="HAMAP" id="MF_02126">
    <property type="entry name" value="RF_methyltr_PrmC"/>
    <property type="match status" value="1"/>
</dbReference>
<organism evidence="8 9">
    <name type="scientific">Desmospora activa DSM 45169</name>
    <dbReference type="NCBI Taxonomy" id="1121389"/>
    <lineage>
        <taxon>Bacteria</taxon>
        <taxon>Bacillati</taxon>
        <taxon>Bacillota</taxon>
        <taxon>Bacilli</taxon>
        <taxon>Bacillales</taxon>
        <taxon>Thermoactinomycetaceae</taxon>
        <taxon>Desmospora</taxon>
    </lineage>
</organism>
<dbReference type="PANTHER" id="PTHR18895:SF74">
    <property type="entry name" value="MTRF1L RELEASE FACTOR GLUTAMINE METHYLTRANSFERASE"/>
    <property type="match status" value="1"/>
</dbReference>
<keyword evidence="1 5" id="KW-0489">Methyltransferase</keyword>
<evidence type="ECO:0000259" key="6">
    <source>
        <dbReference type="Pfam" id="PF05175"/>
    </source>
</evidence>
<keyword evidence="9" id="KW-1185">Reference proteome</keyword>
<dbReference type="Proteomes" id="UP000241639">
    <property type="component" value="Unassembled WGS sequence"/>
</dbReference>
<dbReference type="NCBIfam" id="TIGR03534">
    <property type="entry name" value="RF_mod_PrmC"/>
    <property type="match status" value="1"/>
</dbReference>
<evidence type="ECO:0000313" key="9">
    <source>
        <dbReference type="Proteomes" id="UP000241639"/>
    </source>
</evidence>
<dbReference type="InterPro" id="IPR050320">
    <property type="entry name" value="N5-glutamine_MTase"/>
</dbReference>
<feature type="domain" description="Release factor glutamine methyltransferase N-terminal" evidence="7">
    <location>
        <begin position="10"/>
        <end position="80"/>
    </location>
</feature>
<protein>
    <recommendedName>
        <fullName evidence="5">Release factor glutamine methyltransferase</fullName>
        <shortName evidence="5">RF MTase</shortName>
        <ecNumber evidence="5">2.1.1.297</ecNumber>
    </recommendedName>
    <alternativeName>
        <fullName evidence="5">N5-glutamine methyltransferase PrmC</fullName>
    </alternativeName>
    <alternativeName>
        <fullName evidence="5">Protein-(glutamine-N5) MTase PrmC</fullName>
    </alternativeName>
    <alternativeName>
        <fullName evidence="5">Protein-glutamine N-methyltransferase PrmC</fullName>
    </alternativeName>
</protein>
<dbReference type="Gene3D" id="1.10.8.10">
    <property type="entry name" value="DNA helicase RuvA subunit, C-terminal domain"/>
    <property type="match status" value="1"/>
</dbReference>
<dbReference type="InterPro" id="IPR007848">
    <property type="entry name" value="Small_mtfrase_dom"/>
</dbReference>
<dbReference type="Pfam" id="PF17827">
    <property type="entry name" value="PrmC_N"/>
    <property type="match status" value="1"/>
</dbReference>
<feature type="binding site" evidence="5">
    <location>
        <position position="151"/>
    </location>
    <ligand>
        <name>S-adenosyl-L-methionine</name>
        <dbReference type="ChEBI" id="CHEBI:59789"/>
    </ligand>
</feature>
<dbReference type="Pfam" id="PF05175">
    <property type="entry name" value="MTS"/>
    <property type="match status" value="1"/>
</dbReference>
<dbReference type="InterPro" id="IPR029063">
    <property type="entry name" value="SAM-dependent_MTases_sf"/>
</dbReference>
<dbReference type="GO" id="GO:0003676">
    <property type="term" value="F:nucleic acid binding"/>
    <property type="evidence" value="ECO:0007669"/>
    <property type="project" value="InterPro"/>
</dbReference>
<dbReference type="RefSeq" id="WP_245891244.1">
    <property type="nucleotide sequence ID" value="NZ_PZZP01000002.1"/>
</dbReference>
<feature type="binding site" evidence="5">
    <location>
        <begin position="197"/>
        <end position="200"/>
    </location>
    <ligand>
        <name>substrate</name>
    </ligand>
</feature>
<comment type="function">
    <text evidence="5">Methylates the class 1 translation termination release factors RF1/PrfA and RF2/PrfB on the glutamine residue of the universally conserved GGQ motif.</text>
</comment>
<gene>
    <name evidence="5" type="primary">prmC</name>
    <name evidence="8" type="ORF">C8J48_3097</name>
</gene>
<evidence type="ECO:0000256" key="5">
    <source>
        <dbReference type="HAMAP-Rule" id="MF_02126"/>
    </source>
</evidence>
<dbReference type="Gene3D" id="3.40.50.150">
    <property type="entry name" value="Vaccinia Virus protein VP39"/>
    <property type="match status" value="1"/>
</dbReference>
<dbReference type="EC" id="2.1.1.297" evidence="5"/>
<dbReference type="SUPFAM" id="SSF53335">
    <property type="entry name" value="S-adenosyl-L-methionine-dependent methyltransferases"/>
    <property type="match status" value="1"/>
</dbReference>
<evidence type="ECO:0000256" key="1">
    <source>
        <dbReference type="ARBA" id="ARBA00022603"/>
    </source>
</evidence>
<feature type="binding site" evidence="5">
    <location>
        <begin position="128"/>
        <end position="132"/>
    </location>
    <ligand>
        <name>S-adenosyl-L-methionine</name>
        <dbReference type="ChEBI" id="CHEBI:59789"/>
    </ligand>
</feature>
<reference evidence="8 9" key="1">
    <citation type="submission" date="2018-04" db="EMBL/GenBank/DDBJ databases">
        <title>Genomic Encyclopedia of Archaeal and Bacterial Type Strains, Phase II (KMG-II): from individual species to whole genera.</title>
        <authorList>
            <person name="Goeker M."/>
        </authorList>
    </citation>
    <scope>NUCLEOTIDE SEQUENCE [LARGE SCALE GENOMIC DNA]</scope>
    <source>
        <strain evidence="8 9">DSM 45169</strain>
    </source>
</reference>